<evidence type="ECO:0008006" key="3">
    <source>
        <dbReference type="Google" id="ProtNLM"/>
    </source>
</evidence>
<dbReference type="Proteomes" id="UP001589867">
    <property type="component" value="Unassembled WGS sequence"/>
</dbReference>
<name>A0ABV6M229_9ACTN</name>
<gene>
    <name evidence="1" type="ORF">ACFFIA_13830</name>
</gene>
<sequence>MRASLRNLAINALRLAGRLDITKATRWASRNMTGPFTILGITS</sequence>
<keyword evidence="2" id="KW-1185">Reference proteome</keyword>
<protein>
    <recommendedName>
        <fullName evidence="3">Transposase DDE domain-containing protein</fullName>
    </recommendedName>
</protein>
<evidence type="ECO:0000313" key="2">
    <source>
        <dbReference type="Proteomes" id="UP001589867"/>
    </source>
</evidence>
<comment type="caution">
    <text evidence="1">The sequence shown here is derived from an EMBL/GenBank/DDBJ whole genome shotgun (WGS) entry which is preliminary data.</text>
</comment>
<dbReference type="RefSeq" id="WP_377250696.1">
    <property type="nucleotide sequence ID" value="NZ_JBHLUH010000020.1"/>
</dbReference>
<organism evidence="1 2">
    <name type="scientific">Phytohabitans kaempferiae</name>
    <dbReference type="NCBI Taxonomy" id="1620943"/>
    <lineage>
        <taxon>Bacteria</taxon>
        <taxon>Bacillati</taxon>
        <taxon>Actinomycetota</taxon>
        <taxon>Actinomycetes</taxon>
        <taxon>Micromonosporales</taxon>
        <taxon>Micromonosporaceae</taxon>
    </lineage>
</organism>
<accession>A0ABV6M229</accession>
<proteinExistence type="predicted"/>
<reference evidence="1 2" key="1">
    <citation type="submission" date="2024-09" db="EMBL/GenBank/DDBJ databases">
        <authorList>
            <person name="Sun Q."/>
            <person name="Mori K."/>
        </authorList>
    </citation>
    <scope>NUCLEOTIDE SEQUENCE [LARGE SCALE GENOMIC DNA]</scope>
    <source>
        <strain evidence="1 2">TBRC 3947</strain>
    </source>
</reference>
<dbReference type="EMBL" id="JBHLUH010000020">
    <property type="protein sequence ID" value="MFC0528742.1"/>
    <property type="molecule type" value="Genomic_DNA"/>
</dbReference>
<evidence type="ECO:0000313" key="1">
    <source>
        <dbReference type="EMBL" id="MFC0528742.1"/>
    </source>
</evidence>